<dbReference type="Proteomes" id="UP001253193">
    <property type="component" value="Unassembled WGS sequence"/>
</dbReference>
<dbReference type="RefSeq" id="WP_159404081.1">
    <property type="nucleotide sequence ID" value="NZ_CP034285.1"/>
</dbReference>
<organism evidence="2 3">
    <name type="scientific">Vibrio parahaemolyticus</name>
    <dbReference type="NCBI Taxonomy" id="670"/>
    <lineage>
        <taxon>Bacteria</taxon>
        <taxon>Pseudomonadati</taxon>
        <taxon>Pseudomonadota</taxon>
        <taxon>Gammaproteobacteria</taxon>
        <taxon>Vibrionales</taxon>
        <taxon>Vibrionaceae</taxon>
        <taxon>Vibrio</taxon>
    </lineage>
</organism>
<keyword evidence="1" id="KW-0812">Transmembrane</keyword>
<evidence type="ECO:0008006" key="4">
    <source>
        <dbReference type="Google" id="ProtNLM"/>
    </source>
</evidence>
<evidence type="ECO:0000313" key="2">
    <source>
        <dbReference type="EMBL" id="MDS1824419.1"/>
    </source>
</evidence>
<evidence type="ECO:0000313" key="3">
    <source>
        <dbReference type="Proteomes" id="UP001253193"/>
    </source>
</evidence>
<keyword evidence="1" id="KW-0472">Membrane</keyword>
<reference evidence="2" key="1">
    <citation type="submission" date="2023-06" db="EMBL/GenBank/DDBJ databases">
        <title>Genomic Diversity of Vibrio spp. and Metagenomic Analysis of Pathogens in Florida Gulf Coastal Waters Following Hurricane Ian.</title>
        <authorList>
            <person name="Brumfield K.D."/>
        </authorList>
    </citation>
    <scope>NUCLEOTIDE SEQUENCE</scope>
    <source>
        <strain evidence="2">WBS2B-138</strain>
    </source>
</reference>
<gene>
    <name evidence="2" type="ORF">QX249_27755</name>
</gene>
<protein>
    <recommendedName>
        <fullName evidence="4">Chromosome partitioning protein ParA</fullName>
    </recommendedName>
</protein>
<feature type="transmembrane region" description="Helical" evidence="1">
    <location>
        <begin position="21"/>
        <end position="45"/>
    </location>
</feature>
<comment type="caution">
    <text evidence="2">The sequence shown here is derived from an EMBL/GenBank/DDBJ whole genome shotgun (WGS) entry which is preliminary data.</text>
</comment>
<sequence>MEYLTYDQLLKLVEAATEKSIFDYVTLVVSSAVTLLAVGMSYFFFKNHSNQVTNEKVIEKEVEKLYEAVDCLFEFCNSVDLYLSMKEKSLLRLKQDEAIDGSFKIKVDEATDGVFASFKHAHKAAFILRALGELDTSSLIDVYRSDAIQLRKEIYIAELNISKADGKQHLENLLSSYASRVSALNKQKDQCLDAVAQCKKRIKSVA</sequence>
<keyword evidence="1" id="KW-1133">Transmembrane helix</keyword>
<evidence type="ECO:0000256" key="1">
    <source>
        <dbReference type="SAM" id="Phobius"/>
    </source>
</evidence>
<proteinExistence type="predicted"/>
<dbReference type="AlphaFoldDB" id="A0AAW8Q9P0"/>
<dbReference type="EMBL" id="JAUHGG010000024">
    <property type="protein sequence ID" value="MDS1824419.1"/>
    <property type="molecule type" value="Genomic_DNA"/>
</dbReference>
<accession>A0AAW8Q9P0</accession>
<name>A0AAW8Q9P0_VIBPH</name>